<dbReference type="Pfam" id="PF04178">
    <property type="entry name" value="Got1"/>
    <property type="match status" value="1"/>
</dbReference>
<evidence type="ECO:0000256" key="6">
    <source>
        <dbReference type="ARBA" id="ARBA00025799"/>
    </source>
</evidence>
<dbReference type="PANTHER" id="PTHR21493:SF244">
    <property type="entry name" value="OS07G0593400 PROTEIN"/>
    <property type="match status" value="1"/>
</dbReference>
<accession>M8BVS1</accession>
<keyword evidence="3" id="KW-1133">Transmembrane helix</keyword>
<dbReference type="InterPro" id="IPR045176">
    <property type="entry name" value="Got1"/>
</dbReference>
<evidence type="ECO:0000256" key="3">
    <source>
        <dbReference type="ARBA" id="ARBA00022989"/>
    </source>
</evidence>
<evidence type="ECO:0000256" key="4">
    <source>
        <dbReference type="ARBA" id="ARBA00023034"/>
    </source>
</evidence>
<dbReference type="InterPro" id="IPR007305">
    <property type="entry name" value="Vesicle_transpt_Got1/SFT2"/>
</dbReference>
<sequence length="177" mass="19344">MVSFDINDRKKIGLGLTGFGVLFSFLGILMLFDKGFLAMGNILFVSGVSLTIGLKSTVQFFTKPKNHKGSIAFGIGLFLVLIGWPVFGMMAESYGFAVLFSGFWPTAAVYLQKNPTVGWIFQHPYVTSISVPIVLVLTAVSYSNFAVAHPVQRKTSPRVIARAVETFPKDARSPCIK</sequence>
<dbReference type="GO" id="GO:0042147">
    <property type="term" value="P:retrograde transport, endosome to Golgi"/>
    <property type="evidence" value="ECO:0007669"/>
    <property type="project" value="InterPro"/>
</dbReference>
<proteinExistence type="inferred from homology"/>
<evidence type="ECO:0000256" key="1">
    <source>
        <dbReference type="ARBA" id="ARBA00004653"/>
    </source>
</evidence>
<keyword evidence="4" id="KW-0333">Golgi apparatus</keyword>
<dbReference type="GO" id="GO:0005829">
    <property type="term" value="C:cytosol"/>
    <property type="evidence" value="ECO:0007669"/>
    <property type="project" value="GOC"/>
</dbReference>
<dbReference type="AlphaFoldDB" id="M8BVS1"/>
<keyword evidence="2" id="KW-0812">Transmembrane</keyword>
<protein>
    <submittedName>
        <fullName evidence="7">Putative Golgi transport protein 1</fullName>
    </submittedName>
</protein>
<evidence type="ECO:0000256" key="2">
    <source>
        <dbReference type="ARBA" id="ARBA00022692"/>
    </source>
</evidence>
<comment type="similarity">
    <text evidence="6">Belongs to the GOT1 family.</text>
</comment>
<name>M8BVS1_AEGTA</name>
<organism evidence="7">
    <name type="scientific">Aegilops tauschii</name>
    <name type="common">Tausch's goatgrass</name>
    <name type="synonym">Aegilops squarrosa</name>
    <dbReference type="NCBI Taxonomy" id="37682"/>
    <lineage>
        <taxon>Eukaryota</taxon>
        <taxon>Viridiplantae</taxon>
        <taxon>Streptophyta</taxon>
        <taxon>Embryophyta</taxon>
        <taxon>Tracheophyta</taxon>
        <taxon>Spermatophyta</taxon>
        <taxon>Magnoliopsida</taxon>
        <taxon>Liliopsida</taxon>
        <taxon>Poales</taxon>
        <taxon>Poaceae</taxon>
        <taxon>BOP clade</taxon>
        <taxon>Pooideae</taxon>
        <taxon>Triticodae</taxon>
        <taxon>Triticeae</taxon>
        <taxon>Triticinae</taxon>
        <taxon>Aegilops</taxon>
    </lineage>
</organism>
<reference evidence="7" key="1">
    <citation type="submission" date="2015-06" db="UniProtKB">
        <authorList>
            <consortium name="EnsemblPlants"/>
        </authorList>
    </citation>
    <scope>IDENTIFICATION</scope>
</reference>
<evidence type="ECO:0000256" key="5">
    <source>
        <dbReference type="ARBA" id="ARBA00023136"/>
    </source>
</evidence>
<dbReference type="EnsemblPlants" id="EMT26059">
    <property type="protein sequence ID" value="EMT26059"/>
    <property type="gene ID" value="F775_09557"/>
</dbReference>
<dbReference type="GO" id="GO:0006888">
    <property type="term" value="P:endoplasmic reticulum to Golgi vesicle-mediated transport"/>
    <property type="evidence" value="ECO:0007669"/>
    <property type="project" value="InterPro"/>
</dbReference>
<dbReference type="PANTHER" id="PTHR21493">
    <property type="entry name" value="CGI-141-RELATED/LIPASE CONTAINING PROTEIN"/>
    <property type="match status" value="1"/>
</dbReference>
<comment type="subcellular location">
    <subcellularLocation>
        <location evidence="1">Golgi apparatus membrane</location>
        <topology evidence="1">Multi-pass membrane protein</topology>
    </subcellularLocation>
</comment>
<evidence type="ECO:0000313" key="7">
    <source>
        <dbReference type="EnsemblPlants" id="EMT26059"/>
    </source>
</evidence>
<dbReference type="GO" id="GO:0000139">
    <property type="term" value="C:Golgi membrane"/>
    <property type="evidence" value="ECO:0007669"/>
    <property type="project" value="UniProtKB-SubCell"/>
</dbReference>
<keyword evidence="5" id="KW-0472">Membrane</keyword>